<dbReference type="VEuPathDB" id="VectorBase:MDOMA2_019262"/>
<reference evidence="9" key="2">
    <citation type="submission" date="2025-04" db="UniProtKB">
        <authorList>
            <consortium name="RefSeq"/>
        </authorList>
    </citation>
    <scope>IDENTIFICATION</scope>
    <source>
        <strain evidence="9">Aabys</strain>
    </source>
</reference>
<protein>
    <recommendedName>
        <fullName evidence="4">Venom allergen-1</fullName>
    </recommendedName>
</protein>
<organism evidence="7">
    <name type="scientific">Musca domestica</name>
    <name type="common">House fly</name>
    <dbReference type="NCBI Taxonomy" id="7370"/>
    <lineage>
        <taxon>Eukaryota</taxon>
        <taxon>Metazoa</taxon>
        <taxon>Ecdysozoa</taxon>
        <taxon>Arthropoda</taxon>
        <taxon>Hexapoda</taxon>
        <taxon>Insecta</taxon>
        <taxon>Pterygota</taxon>
        <taxon>Neoptera</taxon>
        <taxon>Endopterygota</taxon>
        <taxon>Diptera</taxon>
        <taxon>Brachycera</taxon>
        <taxon>Muscomorpha</taxon>
        <taxon>Muscoidea</taxon>
        <taxon>Muscidae</taxon>
        <taxon>Musca</taxon>
    </lineage>
</organism>
<dbReference type="KEGG" id="mde:101898249"/>
<evidence type="ECO:0000313" key="9">
    <source>
        <dbReference type="RefSeq" id="XP_005179142.1"/>
    </source>
</evidence>
<evidence type="ECO:0000259" key="6">
    <source>
        <dbReference type="SMART" id="SM00198"/>
    </source>
</evidence>
<sequence>MMWKFIITVIIFSASVKGFVAQEVGDVVAGATESSNFTNKWQADIDGSRKENGNSSVANAAVFKIKTTTRPTVVNVSQDMLATTTTSTTNINKIELITDAPMSNTSTIMTTTAHPDSSTEVGPFTFNATTTSTTTQSPISSTSSLPSTSDVTLTSDPYCNPSLCELYNGTHTQVLPHVACHNTGHFATRCGSQPHLLHMSERRRNLILALHNLARSRIASGQVAGYKPASHMPQIKWDTELEHLATMHVQRCSFSHDLCRNTPRFPYSGQNIGYYWIRREIKSHSRRMKNFIVNWFKEHLDADQSFIDAYHLHPEGKKIGHFTQMVADRVHRVGCAAIRYREPDQPMDTKFLMTCNYDYTNIYTEPIYQSGPPASKCTYNISDKYPALCDWKEANYEYEIEENDEEDAENATFNDIRN</sequence>
<dbReference type="AlphaFoldDB" id="A0A1I8MEW3"/>
<feature type="chain" id="PRO_5044560268" description="Venom allergen-1" evidence="5">
    <location>
        <begin position="22"/>
        <end position="418"/>
    </location>
</feature>
<dbReference type="Proteomes" id="UP001652621">
    <property type="component" value="Unplaced"/>
</dbReference>
<dbReference type="OrthoDB" id="414826at2759"/>
<evidence type="ECO:0000256" key="3">
    <source>
        <dbReference type="ARBA" id="ARBA00022525"/>
    </source>
</evidence>
<dbReference type="FunFam" id="3.40.33.10:FF:000007">
    <property type="entry name" value="Venom allergen"/>
    <property type="match status" value="1"/>
</dbReference>
<evidence type="ECO:0000256" key="1">
    <source>
        <dbReference type="ARBA" id="ARBA00004613"/>
    </source>
</evidence>
<dbReference type="eggNOG" id="KOG3017">
    <property type="taxonomic scope" value="Eukaryota"/>
</dbReference>
<dbReference type="SMART" id="SM00198">
    <property type="entry name" value="SCP"/>
    <property type="match status" value="1"/>
</dbReference>
<dbReference type="PANTHER" id="PTHR10334">
    <property type="entry name" value="CYSTEINE-RICH SECRETORY PROTEIN-RELATED"/>
    <property type="match status" value="1"/>
</dbReference>
<dbReference type="RefSeq" id="XP_005179142.1">
    <property type="nucleotide sequence ID" value="XM_005179085.3"/>
</dbReference>
<dbReference type="GO" id="GO:0005576">
    <property type="term" value="C:extracellular region"/>
    <property type="evidence" value="ECO:0007669"/>
    <property type="project" value="UniProtKB-SubCell"/>
</dbReference>
<feature type="domain" description="SCP" evidence="6">
    <location>
        <begin position="202"/>
        <end position="364"/>
    </location>
</feature>
<evidence type="ECO:0000313" key="8">
    <source>
        <dbReference type="Proteomes" id="UP001652621"/>
    </source>
</evidence>
<name>A0A1I8MEW3_MUSDO</name>
<dbReference type="VEuPathDB" id="VectorBase:MDOA004195"/>
<accession>A0A1I8MEW3</accession>
<evidence type="ECO:0000256" key="5">
    <source>
        <dbReference type="SAM" id="SignalP"/>
    </source>
</evidence>
<dbReference type="CDD" id="cd05380">
    <property type="entry name" value="CAP_euk"/>
    <property type="match status" value="1"/>
</dbReference>
<reference evidence="7" key="1">
    <citation type="submission" date="2020-05" db="UniProtKB">
        <authorList>
            <consortium name="EnsemblMetazoa"/>
        </authorList>
    </citation>
    <scope>IDENTIFICATION</scope>
    <source>
        <strain evidence="7">Aabys</strain>
    </source>
</reference>
<keyword evidence="8" id="KW-1185">Reference proteome</keyword>
<evidence type="ECO:0000256" key="2">
    <source>
        <dbReference type="ARBA" id="ARBA00009923"/>
    </source>
</evidence>
<dbReference type="InterPro" id="IPR035940">
    <property type="entry name" value="CAP_sf"/>
</dbReference>
<comment type="subcellular location">
    <subcellularLocation>
        <location evidence="1">Secreted</location>
    </subcellularLocation>
</comment>
<dbReference type="InterPro" id="IPR014044">
    <property type="entry name" value="CAP_dom"/>
</dbReference>
<dbReference type="InterPro" id="IPR001283">
    <property type="entry name" value="CRISP-related"/>
</dbReference>
<gene>
    <name evidence="7" type="primary">101898249</name>
    <name evidence="9" type="synonym">LOC101898249</name>
</gene>
<dbReference type="GeneID" id="101898249"/>
<keyword evidence="3" id="KW-0964">Secreted</keyword>
<dbReference type="Gene3D" id="3.40.33.10">
    <property type="entry name" value="CAP"/>
    <property type="match status" value="1"/>
</dbReference>
<feature type="signal peptide" evidence="5">
    <location>
        <begin position="1"/>
        <end position="21"/>
    </location>
</feature>
<proteinExistence type="inferred from homology"/>
<keyword evidence="5" id="KW-0732">Signal</keyword>
<dbReference type="EnsemblMetazoa" id="MDOA004195-RA">
    <property type="protein sequence ID" value="MDOA004195-PA"/>
    <property type="gene ID" value="MDOA004195"/>
</dbReference>
<dbReference type="Pfam" id="PF00188">
    <property type="entry name" value="CAP"/>
    <property type="match status" value="1"/>
</dbReference>
<comment type="similarity">
    <text evidence="2">Belongs to the CRISP family.</text>
</comment>
<evidence type="ECO:0000313" key="7">
    <source>
        <dbReference type="EnsemblMetazoa" id="MDOA004195-PA"/>
    </source>
</evidence>
<evidence type="ECO:0000256" key="4">
    <source>
        <dbReference type="ARBA" id="ARBA00068306"/>
    </source>
</evidence>
<dbReference type="SUPFAM" id="SSF55797">
    <property type="entry name" value="PR-1-like"/>
    <property type="match status" value="1"/>
</dbReference>